<dbReference type="InterPro" id="IPR000792">
    <property type="entry name" value="Tscrpt_reg_LuxR_C"/>
</dbReference>
<dbReference type="SMART" id="SM00448">
    <property type="entry name" value="REC"/>
    <property type="match status" value="1"/>
</dbReference>
<dbReference type="RefSeq" id="WP_342958768.1">
    <property type="nucleotide sequence ID" value="NZ_JAZHFZ010000009.1"/>
</dbReference>
<keyword evidence="2" id="KW-0238">DNA-binding</keyword>
<accession>A0ABU9QZG7</accession>
<dbReference type="InterPro" id="IPR011006">
    <property type="entry name" value="CheY-like_superfamily"/>
</dbReference>
<dbReference type="CDD" id="cd06170">
    <property type="entry name" value="LuxR_C_like"/>
    <property type="match status" value="1"/>
</dbReference>
<dbReference type="Pfam" id="PF00072">
    <property type="entry name" value="Response_reg"/>
    <property type="match status" value="1"/>
</dbReference>
<protein>
    <submittedName>
        <fullName evidence="7">Response regulator</fullName>
    </submittedName>
</protein>
<evidence type="ECO:0000259" key="6">
    <source>
        <dbReference type="PROSITE" id="PS50110"/>
    </source>
</evidence>
<dbReference type="Gene3D" id="3.40.50.2300">
    <property type="match status" value="1"/>
</dbReference>
<keyword evidence="8" id="KW-1185">Reference proteome</keyword>
<dbReference type="PANTHER" id="PTHR44688:SF16">
    <property type="entry name" value="DNA-BINDING TRANSCRIPTIONAL ACTIVATOR DEVR_DOSR"/>
    <property type="match status" value="1"/>
</dbReference>
<dbReference type="PROSITE" id="PS50110">
    <property type="entry name" value="RESPONSE_REGULATORY"/>
    <property type="match status" value="1"/>
</dbReference>
<dbReference type="SMART" id="SM00421">
    <property type="entry name" value="HTH_LUXR"/>
    <property type="match status" value="1"/>
</dbReference>
<feature type="domain" description="Response regulatory" evidence="6">
    <location>
        <begin position="7"/>
        <end position="119"/>
    </location>
</feature>
<dbReference type="PRINTS" id="PR00038">
    <property type="entry name" value="HTHLUXR"/>
</dbReference>
<organism evidence="7 8">
    <name type="scientific">Paraburkholderia azotifigens</name>
    <dbReference type="NCBI Taxonomy" id="2057004"/>
    <lineage>
        <taxon>Bacteria</taxon>
        <taxon>Pseudomonadati</taxon>
        <taxon>Pseudomonadota</taxon>
        <taxon>Betaproteobacteria</taxon>
        <taxon>Burkholderiales</taxon>
        <taxon>Burkholderiaceae</taxon>
        <taxon>Paraburkholderia</taxon>
    </lineage>
</organism>
<evidence type="ECO:0000256" key="3">
    <source>
        <dbReference type="ARBA" id="ARBA00023163"/>
    </source>
</evidence>
<dbReference type="Pfam" id="PF00196">
    <property type="entry name" value="GerE"/>
    <property type="match status" value="1"/>
</dbReference>
<evidence type="ECO:0000259" key="5">
    <source>
        <dbReference type="PROSITE" id="PS50043"/>
    </source>
</evidence>
<proteinExistence type="predicted"/>
<evidence type="ECO:0000256" key="4">
    <source>
        <dbReference type="PROSITE-ProRule" id="PRU00169"/>
    </source>
</evidence>
<evidence type="ECO:0000313" key="7">
    <source>
        <dbReference type="EMBL" id="MEM5340177.1"/>
    </source>
</evidence>
<dbReference type="InterPro" id="IPR001789">
    <property type="entry name" value="Sig_transdc_resp-reg_receiver"/>
</dbReference>
<feature type="domain" description="HTH luxR-type" evidence="5">
    <location>
        <begin position="135"/>
        <end position="200"/>
    </location>
</feature>
<evidence type="ECO:0000256" key="1">
    <source>
        <dbReference type="ARBA" id="ARBA00023015"/>
    </source>
</evidence>
<sequence>MREVAARVYVVDDDASVCRSLARLIQSHGYDVETFCCASEFIGRSDLRDTPGCVVLDVQLPDANGLEMLVRIDPRLPVIFLTGHGDIPMTVRALKAGATDFLTKPVQESILMPAIGQAVMQSSELVQRIAVLEDFRSRAVFLTCREREVMDLVVSGMLNKEIADRLGTSEKTVKAHRGKVMHKMKVTSVAELVRAADRIGDELAAPVTLSPHAGSGHRSPTRV</sequence>
<keyword evidence="3" id="KW-0804">Transcription</keyword>
<dbReference type="PANTHER" id="PTHR44688">
    <property type="entry name" value="DNA-BINDING TRANSCRIPTIONAL ACTIVATOR DEVR_DOSR"/>
    <property type="match status" value="1"/>
</dbReference>
<dbReference type="SUPFAM" id="SSF52172">
    <property type="entry name" value="CheY-like"/>
    <property type="match status" value="1"/>
</dbReference>
<dbReference type="InterPro" id="IPR036388">
    <property type="entry name" value="WH-like_DNA-bd_sf"/>
</dbReference>
<dbReference type="EMBL" id="JAZHGA010000006">
    <property type="protein sequence ID" value="MEM5340177.1"/>
    <property type="molecule type" value="Genomic_DNA"/>
</dbReference>
<gene>
    <name evidence="7" type="ORF">V4C56_11110</name>
</gene>
<reference evidence="7 8" key="1">
    <citation type="submission" date="2024-01" db="EMBL/GenBank/DDBJ databases">
        <title>The diversity of rhizobia nodulating Mimosa spp. in eleven states of Brazil covering several biomes is determined by host plant, location, and edaphic factors.</title>
        <authorList>
            <person name="Rouws L."/>
            <person name="Barauna A."/>
            <person name="Beukes C."/>
            <person name="De Faria S.M."/>
            <person name="Gross E."/>
            <person name="Dos Reis Junior F.B."/>
            <person name="Simon M."/>
            <person name="Maluk M."/>
            <person name="Odee D.W."/>
            <person name="Kenicer G."/>
            <person name="Young J.P.W."/>
            <person name="Reis V.M."/>
            <person name="Zilli J."/>
            <person name="James E.K."/>
        </authorList>
    </citation>
    <scope>NUCLEOTIDE SEQUENCE [LARGE SCALE GENOMIC DNA]</scope>
    <source>
        <strain evidence="7 8">JPY530</strain>
    </source>
</reference>
<dbReference type="Gene3D" id="1.10.10.10">
    <property type="entry name" value="Winged helix-like DNA-binding domain superfamily/Winged helix DNA-binding domain"/>
    <property type="match status" value="1"/>
</dbReference>
<comment type="caution">
    <text evidence="7">The sequence shown here is derived from an EMBL/GenBank/DDBJ whole genome shotgun (WGS) entry which is preliminary data.</text>
</comment>
<feature type="modified residue" description="4-aspartylphosphate" evidence="4">
    <location>
        <position position="57"/>
    </location>
</feature>
<keyword evidence="4" id="KW-0597">Phosphoprotein</keyword>
<keyword evidence="1" id="KW-0805">Transcription regulation</keyword>
<dbReference type="Proteomes" id="UP001481677">
    <property type="component" value="Unassembled WGS sequence"/>
</dbReference>
<evidence type="ECO:0000256" key="2">
    <source>
        <dbReference type="ARBA" id="ARBA00023125"/>
    </source>
</evidence>
<evidence type="ECO:0000313" key="8">
    <source>
        <dbReference type="Proteomes" id="UP001481677"/>
    </source>
</evidence>
<dbReference type="PROSITE" id="PS50043">
    <property type="entry name" value="HTH_LUXR_2"/>
    <property type="match status" value="1"/>
</dbReference>
<name>A0ABU9QZG7_9BURK</name>